<evidence type="ECO:0000256" key="1">
    <source>
        <dbReference type="SAM" id="MobiDB-lite"/>
    </source>
</evidence>
<dbReference type="OrthoDB" id="581210at2759"/>
<evidence type="ECO:0000313" key="3">
    <source>
        <dbReference type="Proteomes" id="UP000886520"/>
    </source>
</evidence>
<dbReference type="PANTHER" id="PTHR34206:SF1">
    <property type="entry name" value="OS10G0390701 PROTEIN"/>
    <property type="match status" value="1"/>
</dbReference>
<dbReference type="AlphaFoldDB" id="A0A9D4V6V6"/>
<proteinExistence type="predicted"/>
<feature type="region of interest" description="Disordered" evidence="1">
    <location>
        <begin position="1"/>
        <end position="73"/>
    </location>
</feature>
<evidence type="ECO:0000313" key="2">
    <source>
        <dbReference type="EMBL" id="KAI5080910.1"/>
    </source>
</evidence>
<comment type="caution">
    <text evidence="2">The sequence shown here is derived from an EMBL/GenBank/DDBJ whole genome shotgun (WGS) entry which is preliminary data.</text>
</comment>
<gene>
    <name evidence="2" type="ORF">GOP47_0004093</name>
</gene>
<dbReference type="EMBL" id="JABFUD020000004">
    <property type="protein sequence ID" value="KAI5080910.1"/>
    <property type="molecule type" value="Genomic_DNA"/>
</dbReference>
<protein>
    <submittedName>
        <fullName evidence="2">Uncharacterized protein</fullName>
    </submittedName>
</protein>
<keyword evidence="3" id="KW-1185">Reference proteome</keyword>
<feature type="compositionally biased region" description="Low complexity" evidence="1">
    <location>
        <begin position="122"/>
        <end position="133"/>
    </location>
</feature>
<feature type="region of interest" description="Disordered" evidence="1">
    <location>
        <begin position="100"/>
        <end position="133"/>
    </location>
</feature>
<organism evidence="2 3">
    <name type="scientific">Adiantum capillus-veneris</name>
    <name type="common">Maidenhair fern</name>
    <dbReference type="NCBI Taxonomy" id="13818"/>
    <lineage>
        <taxon>Eukaryota</taxon>
        <taxon>Viridiplantae</taxon>
        <taxon>Streptophyta</taxon>
        <taxon>Embryophyta</taxon>
        <taxon>Tracheophyta</taxon>
        <taxon>Polypodiopsida</taxon>
        <taxon>Polypodiidae</taxon>
        <taxon>Polypodiales</taxon>
        <taxon>Pteridineae</taxon>
        <taxon>Pteridaceae</taxon>
        <taxon>Vittarioideae</taxon>
        <taxon>Adiantum</taxon>
    </lineage>
</organism>
<sequence length="152" mass="15909">MACSAGSLSSSTPQASSASLSTLAGSLSSSAPQASSASLSTLAAQTKKKRGVMHGSSSLRMPPADADSASNKRETVFSDAAQGIICYRMAETGEIICEGLDEGPHFDPGSSLSTHRARQDMSLPPSTQSQPQPRIHWDNTLQIFVFEGYDEG</sequence>
<dbReference type="PANTHER" id="PTHR34206">
    <property type="entry name" value="OS06G0193300 PROTEIN"/>
    <property type="match status" value="1"/>
</dbReference>
<reference evidence="2" key="1">
    <citation type="submission" date="2021-01" db="EMBL/GenBank/DDBJ databases">
        <title>Adiantum capillus-veneris genome.</title>
        <authorList>
            <person name="Fang Y."/>
            <person name="Liao Q."/>
        </authorList>
    </citation>
    <scope>NUCLEOTIDE SEQUENCE</scope>
    <source>
        <strain evidence="2">H3</strain>
        <tissue evidence="2">Leaf</tissue>
    </source>
</reference>
<feature type="compositionally biased region" description="Low complexity" evidence="1">
    <location>
        <begin position="1"/>
        <end position="44"/>
    </location>
</feature>
<name>A0A9D4V6V6_ADICA</name>
<dbReference type="Proteomes" id="UP000886520">
    <property type="component" value="Chromosome 4"/>
</dbReference>
<accession>A0A9D4V6V6</accession>